<dbReference type="PROSITE" id="PS00028">
    <property type="entry name" value="ZINC_FINGER_C2H2_1"/>
    <property type="match status" value="11"/>
</dbReference>
<dbReference type="InterPro" id="IPR011333">
    <property type="entry name" value="SKP1/BTB/POZ_sf"/>
</dbReference>
<dbReference type="InterPro" id="IPR036236">
    <property type="entry name" value="Znf_C2H2_sf"/>
</dbReference>
<dbReference type="Gene3D" id="3.30.710.10">
    <property type="entry name" value="Potassium Channel Kv1.1, Chain A"/>
    <property type="match status" value="1"/>
</dbReference>
<feature type="domain" description="C2H2-type" evidence="15">
    <location>
        <begin position="792"/>
        <end position="819"/>
    </location>
</feature>
<evidence type="ECO:0000256" key="7">
    <source>
        <dbReference type="ARBA" id="ARBA00023015"/>
    </source>
</evidence>
<evidence type="ECO:0000313" key="16">
    <source>
        <dbReference type="EMBL" id="KAK7871196.1"/>
    </source>
</evidence>
<evidence type="ECO:0000256" key="4">
    <source>
        <dbReference type="ARBA" id="ARBA00022737"/>
    </source>
</evidence>
<dbReference type="CDD" id="cd18315">
    <property type="entry name" value="BTB_POZ_BAB-like"/>
    <property type="match status" value="1"/>
</dbReference>
<evidence type="ECO:0000256" key="1">
    <source>
        <dbReference type="ARBA" id="ARBA00004123"/>
    </source>
</evidence>
<keyword evidence="6" id="KW-0862">Zinc</keyword>
<dbReference type="FunFam" id="3.30.160.60:FF:002737">
    <property type="entry name" value="AGAP008430-PA"/>
    <property type="match status" value="2"/>
</dbReference>
<keyword evidence="3" id="KW-0479">Metal-binding</keyword>
<dbReference type="GO" id="GO:0005634">
    <property type="term" value="C:nucleus"/>
    <property type="evidence" value="ECO:0007669"/>
    <property type="project" value="UniProtKB-SubCell"/>
</dbReference>
<dbReference type="SMART" id="SM00225">
    <property type="entry name" value="BTB"/>
    <property type="match status" value="1"/>
</dbReference>
<dbReference type="Pfam" id="PF00651">
    <property type="entry name" value="BTB"/>
    <property type="match status" value="1"/>
</dbReference>
<evidence type="ECO:0000256" key="12">
    <source>
        <dbReference type="SAM" id="Coils"/>
    </source>
</evidence>
<dbReference type="PROSITE" id="PS50097">
    <property type="entry name" value="BTB"/>
    <property type="match status" value="1"/>
</dbReference>
<sequence length="1014" mass="113899">MADRILCVSWNDHANEVAREWKSFLENNSFVDCTIAAEGKSLKAHRLILSACSPYFHMLFKEQNEKHPIVFLRDTSYHTLKSLIDFVYNGKVEIPAGQLEIFLELAVSLQINGLHTSFRNDRRINILDNAAEERSQCLSRINRDNSGVSNWRTSNENCFSNSSCQSHYQFLQDTTNSTQIAPPILFEGCDDSAEVVQSRAAMMAVQNHPVHDNPEVLVSTEQSLKQEHLFSEIKILETRSEELDGVNHIQSMPGNPEDEMNAMMAVQNHPVHDNPEVLVSTEQSLKQENLFSEIKILETRSEELDGVNHIESMPGNPEDEMNAMMAVQNHPVHDIPEVLVSTEQSLKQEHLFSEIKILETRSEVLDGFKHIESMPGNPENEMNAMMAVQNHPVHDNPEVLVSTEQSLKQEHLFSEIKILETRSEVLDGVNHIESMLGNPKDEMNHGCALAFEENLDQFSRSRESLHSNVNSALMIQQEQQRQQQHQEKQLQLQQEVNEKQLQQTDEQQQQPVTHSACELSLAPDLTEQNDQSLPELSMPLSEEADASEREESTNALDVPGNDTEEMAKETELAHDKSLNPSSGAEGSPTPQDEDQEQDKGQTMPEGPANGVPRPTVPSAPELQAHVRLIRMPTLKCRDCDAIFASSKALGDHKRQHPGPQPLRRGIFCGASSTATSDLAPPTLDAERQWSKALALHEPQYNVERPHMCDVCGKAFTTAAAVALHQRRHKRERERTHPRDVSRKALVKAASHALHKRRHTRKGPLSCSVCGKVFTAQCNLIIHTRIHTGDRPNKCDVCGKAFNDPSALTRHKRTHTGERSYSCDVCGKAFRHSANLAVHKRTHTGERSYSCDVCGMAFRHSGNLAVHKRTHTGERSYSCDVCGKAFRQSADLIVHKRTHTGERPYLCSVCGKAFNRSSSLAVHKRTHTGERSYSCDVCGKAFSHSSSLNKHKRTHTGERPYSCDVCGKTFNQSSALAVHKRTHTGERPYSCDACSLRFSSKVSMITHWQRTHVPK</sequence>
<dbReference type="SMART" id="SM00355">
    <property type="entry name" value="ZnF_C2H2"/>
    <property type="match status" value="11"/>
</dbReference>
<evidence type="ECO:0000256" key="2">
    <source>
        <dbReference type="ARBA" id="ARBA00006991"/>
    </source>
</evidence>
<keyword evidence="4" id="KW-0677">Repeat</keyword>
<proteinExistence type="inferred from homology"/>
<dbReference type="FunFam" id="3.30.160.60:FF:002343">
    <property type="entry name" value="Zinc finger protein 33A"/>
    <property type="match status" value="1"/>
</dbReference>
<evidence type="ECO:0000256" key="3">
    <source>
        <dbReference type="ARBA" id="ARBA00022723"/>
    </source>
</evidence>
<keyword evidence="9" id="KW-0804">Transcription</keyword>
<feature type="domain" description="C2H2-type" evidence="15">
    <location>
        <begin position="932"/>
        <end position="959"/>
    </location>
</feature>
<protein>
    <submittedName>
        <fullName evidence="16">Uncharacterized protein</fullName>
    </submittedName>
</protein>
<evidence type="ECO:0000256" key="6">
    <source>
        <dbReference type="ARBA" id="ARBA00022833"/>
    </source>
</evidence>
<feature type="domain" description="C2H2-type" evidence="15">
    <location>
        <begin position="820"/>
        <end position="847"/>
    </location>
</feature>
<dbReference type="GO" id="GO:0003677">
    <property type="term" value="F:DNA binding"/>
    <property type="evidence" value="ECO:0007669"/>
    <property type="project" value="UniProtKB-KW"/>
</dbReference>
<evidence type="ECO:0000256" key="13">
    <source>
        <dbReference type="SAM" id="MobiDB-lite"/>
    </source>
</evidence>
<feature type="domain" description="C2H2-type" evidence="15">
    <location>
        <begin position="848"/>
        <end position="875"/>
    </location>
</feature>
<evidence type="ECO:0000259" key="14">
    <source>
        <dbReference type="PROSITE" id="PS50097"/>
    </source>
</evidence>
<dbReference type="FunFam" id="3.30.160.60:FF:000744">
    <property type="entry name" value="zinc finger E-box-binding homeobox 1"/>
    <property type="match status" value="2"/>
</dbReference>
<accession>A0AAN9VYQ9</accession>
<evidence type="ECO:0000256" key="5">
    <source>
        <dbReference type="ARBA" id="ARBA00022771"/>
    </source>
</evidence>
<feature type="region of interest" description="Disordered" evidence="13">
    <location>
        <begin position="539"/>
        <end position="618"/>
    </location>
</feature>
<keyword evidence="12" id="KW-0175">Coiled coil</keyword>
<feature type="domain" description="C2H2-type" evidence="15">
    <location>
        <begin position="634"/>
        <end position="661"/>
    </location>
</feature>
<feature type="domain" description="BTB" evidence="14">
    <location>
        <begin position="31"/>
        <end position="96"/>
    </location>
</feature>
<evidence type="ECO:0000313" key="17">
    <source>
        <dbReference type="Proteomes" id="UP001378592"/>
    </source>
</evidence>
<organism evidence="16 17">
    <name type="scientific">Gryllus longicercus</name>
    <dbReference type="NCBI Taxonomy" id="2509291"/>
    <lineage>
        <taxon>Eukaryota</taxon>
        <taxon>Metazoa</taxon>
        <taxon>Ecdysozoa</taxon>
        <taxon>Arthropoda</taxon>
        <taxon>Hexapoda</taxon>
        <taxon>Insecta</taxon>
        <taxon>Pterygota</taxon>
        <taxon>Neoptera</taxon>
        <taxon>Polyneoptera</taxon>
        <taxon>Orthoptera</taxon>
        <taxon>Ensifera</taxon>
        <taxon>Gryllidea</taxon>
        <taxon>Grylloidea</taxon>
        <taxon>Gryllidae</taxon>
        <taxon>Gryllinae</taxon>
        <taxon>Gryllus</taxon>
    </lineage>
</organism>
<feature type="coiled-coil region" evidence="12">
    <location>
        <begin position="475"/>
        <end position="502"/>
    </location>
</feature>
<feature type="domain" description="C2H2-type" evidence="15">
    <location>
        <begin position="988"/>
        <end position="1014"/>
    </location>
</feature>
<feature type="compositionally biased region" description="Basic and acidic residues" evidence="13">
    <location>
        <begin position="565"/>
        <end position="577"/>
    </location>
</feature>
<dbReference type="FunFam" id="3.30.160.60:FF:000012">
    <property type="entry name" value="RB-associated KRAB zinc finger protein-like"/>
    <property type="match status" value="1"/>
</dbReference>
<evidence type="ECO:0000256" key="8">
    <source>
        <dbReference type="ARBA" id="ARBA00023125"/>
    </source>
</evidence>
<dbReference type="FunFam" id="3.30.160.60:FF:000446">
    <property type="entry name" value="Zinc finger protein"/>
    <property type="match status" value="1"/>
</dbReference>
<evidence type="ECO:0000259" key="15">
    <source>
        <dbReference type="PROSITE" id="PS50157"/>
    </source>
</evidence>
<name>A0AAN9VYQ9_9ORTH</name>
<dbReference type="FunFam" id="3.30.160.60:FF:001049">
    <property type="entry name" value="zinc finger protein 319"/>
    <property type="match status" value="1"/>
</dbReference>
<dbReference type="PANTHER" id="PTHR24394:SF29">
    <property type="entry name" value="MYONEURIN"/>
    <property type="match status" value="1"/>
</dbReference>
<keyword evidence="5 11" id="KW-0863">Zinc-finger</keyword>
<dbReference type="FunFam" id="3.30.160.60:FF:001532">
    <property type="entry name" value="Zinc finger protein 483"/>
    <property type="match status" value="1"/>
</dbReference>
<keyword evidence="8" id="KW-0238">DNA-binding</keyword>
<dbReference type="GO" id="GO:0000981">
    <property type="term" value="F:DNA-binding transcription factor activity, RNA polymerase II-specific"/>
    <property type="evidence" value="ECO:0007669"/>
    <property type="project" value="TreeGrafter"/>
</dbReference>
<feature type="domain" description="C2H2-type" evidence="15">
    <location>
        <begin position="706"/>
        <end position="733"/>
    </location>
</feature>
<keyword evidence="10" id="KW-0539">Nucleus</keyword>
<feature type="compositionally biased region" description="Polar residues" evidence="13">
    <location>
        <begin position="578"/>
        <end position="590"/>
    </location>
</feature>
<comment type="subcellular location">
    <subcellularLocation>
        <location evidence="1">Nucleus</location>
    </subcellularLocation>
</comment>
<dbReference type="PANTHER" id="PTHR24394">
    <property type="entry name" value="ZINC FINGER PROTEIN"/>
    <property type="match status" value="1"/>
</dbReference>
<keyword evidence="7" id="KW-0805">Transcription regulation</keyword>
<dbReference type="Pfam" id="PF13912">
    <property type="entry name" value="zf-C2H2_6"/>
    <property type="match status" value="1"/>
</dbReference>
<dbReference type="Gene3D" id="3.30.160.60">
    <property type="entry name" value="Classic Zinc Finger"/>
    <property type="match status" value="10"/>
</dbReference>
<feature type="domain" description="C2H2-type" evidence="15">
    <location>
        <begin position="876"/>
        <end position="903"/>
    </location>
</feature>
<dbReference type="SUPFAM" id="SSF54695">
    <property type="entry name" value="POZ domain"/>
    <property type="match status" value="1"/>
</dbReference>
<evidence type="ECO:0000256" key="11">
    <source>
        <dbReference type="PROSITE-ProRule" id="PRU00042"/>
    </source>
</evidence>
<dbReference type="AlphaFoldDB" id="A0AAN9VYQ9"/>
<dbReference type="Proteomes" id="UP001378592">
    <property type="component" value="Unassembled WGS sequence"/>
</dbReference>
<feature type="domain" description="C2H2-type" evidence="15">
    <location>
        <begin position="764"/>
        <end position="791"/>
    </location>
</feature>
<keyword evidence="17" id="KW-1185">Reference proteome</keyword>
<comment type="caution">
    <text evidence="16">The sequence shown here is derived from an EMBL/GenBank/DDBJ whole genome shotgun (WGS) entry which is preliminary data.</text>
</comment>
<evidence type="ECO:0000256" key="9">
    <source>
        <dbReference type="ARBA" id="ARBA00023163"/>
    </source>
</evidence>
<dbReference type="FunFam" id="3.30.160.60:FF:000848">
    <property type="entry name" value="Zinc finger protein 35"/>
    <property type="match status" value="1"/>
</dbReference>
<evidence type="ECO:0000256" key="10">
    <source>
        <dbReference type="ARBA" id="ARBA00023242"/>
    </source>
</evidence>
<dbReference type="SUPFAM" id="SSF57667">
    <property type="entry name" value="beta-beta-alpha zinc fingers"/>
    <property type="match status" value="6"/>
</dbReference>
<feature type="domain" description="C2H2-type" evidence="15">
    <location>
        <begin position="960"/>
        <end position="987"/>
    </location>
</feature>
<gene>
    <name evidence="16" type="ORF">R5R35_001062</name>
</gene>
<reference evidence="16 17" key="1">
    <citation type="submission" date="2024-03" db="EMBL/GenBank/DDBJ databases">
        <title>The genome assembly and annotation of the cricket Gryllus longicercus Weissman &amp; Gray.</title>
        <authorList>
            <person name="Szrajer S."/>
            <person name="Gray D."/>
            <person name="Ylla G."/>
        </authorList>
    </citation>
    <scope>NUCLEOTIDE SEQUENCE [LARGE SCALE GENOMIC DNA]</scope>
    <source>
        <strain evidence="16">DAG 2021-001</strain>
        <tissue evidence="16">Whole body minus gut</tissue>
    </source>
</reference>
<dbReference type="GO" id="GO:0008270">
    <property type="term" value="F:zinc ion binding"/>
    <property type="evidence" value="ECO:0007669"/>
    <property type="project" value="UniProtKB-KW"/>
</dbReference>
<comment type="similarity">
    <text evidence="2">Belongs to the krueppel C2H2-type zinc-finger protein family.</text>
</comment>
<dbReference type="Pfam" id="PF00096">
    <property type="entry name" value="zf-C2H2"/>
    <property type="match status" value="9"/>
</dbReference>
<feature type="domain" description="C2H2-type" evidence="15">
    <location>
        <begin position="904"/>
        <end position="931"/>
    </location>
</feature>
<dbReference type="InterPro" id="IPR000210">
    <property type="entry name" value="BTB/POZ_dom"/>
</dbReference>
<dbReference type="EMBL" id="JAZDUA010000042">
    <property type="protein sequence ID" value="KAK7871196.1"/>
    <property type="molecule type" value="Genomic_DNA"/>
</dbReference>
<dbReference type="PROSITE" id="PS50157">
    <property type="entry name" value="ZINC_FINGER_C2H2_2"/>
    <property type="match status" value="11"/>
</dbReference>
<dbReference type="InterPro" id="IPR013087">
    <property type="entry name" value="Znf_C2H2_type"/>
</dbReference>